<evidence type="ECO:0000313" key="2">
    <source>
        <dbReference type="Proteomes" id="UP001527882"/>
    </source>
</evidence>
<sequence>MSPIFHLPKIVYHATLLQHYESINDKILIHREDAKYDLDFGKGFYTTSNYQQAEERALLLQERERDQRSNALKREHRGIIISFEVNTELLYTVEEQQRKFFLERSEEWARYIVYNRVQRKENHPHNYKWTYGSLADGNSIGFLCKKFIRNEINVSQLIHGYMDEDEQIKGISPISEDYDQLSFHEDEDLVNAALKLHKFDILQQQNISAQKRW</sequence>
<dbReference type="RefSeq" id="WP_269880846.1">
    <property type="nucleotide sequence ID" value="NZ_JAQAGZ010000004.1"/>
</dbReference>
<gene>
    <name evidence="1" type="ORF">O9H85_08240</name>
</gene>
<dbReference type="Proteomes" id="UP001527882">
    <property type="component" value="Unassembled WGS sequence"/>
</dbReference>
<name>A0ABT4Q6L2_9BACL</name>
<dbReference type="Pfam" id="PF13151">
    <property type="entry name" value="DUF3990"/>
    <property type="match status" value="1"/>
</dbReference>
<accession>A0ABT4Q6L2</accession>
<proteinExistence type="predicted"/>
<keyword evidence="2" id="KW-1185">Reference proteome</keyword>
<evidence type="ECO:0000313" key="1">
    <source>
        <dbReference type="EMBL" id="MCZ8512422.1"/>
    </source>
</evidence>
<dbReference type="InterPro" id="IPR025051">
    <property type="entry name" value="DUF3990"/>
</dbReference>
<protein>
    <submittedName>
        <fullName evidence="1">DUF3990 domain-containing protein</fullName>
    </submittedName>
</protein>
<organism evidence="1 2">
    <name type="scientific">Paenibacillus gyeongsangnamensis</name>
    <dbReference type="NCBI Taxonomy" id="3388067"/>
    <lineage>
        <taxon>Bacteria</taxon>
        <taxon>Bacillati</taxon>
        <taxon>Bacillota</taxon>
        <taxon>Bacilli</taxon>
        <taxon>Bacillales</taxon>
        <taxon>Paenibacillaceae</taxon>
        <taxon>Paenibacillus</taxon>
    </lineage>
</organism>
<dbReference type="EMBL" id="JAQAGZ010000004">
    <property type="protein sequence ID" value="MCZ8512422.1"/>
    <property type="molecule type" value="Genomic_DNA"/>
</dbReference>
<comment type="caution">
    <text evidence="1">The sequence shown here is derived from an EMBL/GenBank/DDBJ whole genome shotgun (WGS) entry which is preliminary data.</text>
</comment>
<reference evidence="1 2" key="1">
    <citation type="submission" date="2022-12" db="EMBL/GenBank/DDBJ databases">
        <title>Draft genome sequence of Paenibacillus sp. dW9.</title>
        <authorList>
            <person name="Choi E.-W."/>
            <person name="Kim D.-U."/>
        </authorList>
    </citation>
    <scope>NUCLEOTIDE SEQUENCE [LARGE SCALE GENOMIC DNA]</scope>
    <source>
        <strain evidence="2">dW9</strain>
    </source>
</reference>